<reference evidence="1" key="2">
    <citation type="submission" date="2021-01" db="EMBL/GenBank/DDBJ databases">
        <authorList>
            <person name="Schikora-Tamarit M.A."/>
        </authorList>
    </citation>
    <scope>NUCLEOTIDE SEQUENCE</scope>
    <source>
        <strain evidence="1">CBS2887</strain>
    </source>
</reference>
<evidence type="ECO:0000313" key="1">
    <source>
        <dbReference type="EMBL" id="KAH3685015.1"/>
    </source>
</evidence>
<sequence length="86" mass="9839">MNVDLSKHPRYTLTPLKVSIARTPVFSMTLMEQDFNSPSLDILIVAVWNDEESDRLHCNGPSKYPWFTSMNVSIVLTFMEDTVFGL</sequence>
<evidence type="ECO:0000313" key="2">
    <source>
        <dbReference type="Proteomes" id="UP000774326"/>
    </source>
</evidence>
<protein>
    <submittedName>
        <fullName evidence="1">Uncharacterized protein</fullName>
    </submittedName>
</protein>
<name>A0A9P8Q8R2_WICPI</name>
<gene>
    <name evidence="1" type="ORF">WICPIJ_004013</name>
</gene>
<reference evidence="1" key="1">
    <citation type="journal article" date="2021" name="Open Biol.">
        <title>Shared evolutionary footprints suggest mitochondrial oxidative damage underlies multiple complex I losses in fungi.</title>
        <authorList>
            <person name="Schikora-Tamarit M.A."/>
            <person name="Marcet-Houben M."/>
            <person name="Nosek J."/>
            <person name="Gabaldon T."/>
        </authorList>
    </citation>
    <scope>NUCLEOTIDE SEQUENCE</scope>
    <source>
        <strain evidence="1">CBS2887</strain>
    </source>
</reference>
<organism evidence="1 2">
    <name type="scientific">Wickerhamomyces pijperi</name>
    <name type="common">Yeast</name>
    <name type="synonym">Pichia pijperi</name>
    <dbReference type="NCBI Taxonomy" id="599730"/>
    <lineage>
        <taxon>Eukaryota</taxon>
        <taxon>Fungi</taxon>
        <taxon>Dikarya</taxon>
        <taxon>Ascomycota</taxon>
        <taxon>Saccharomycotina</taxon>
        <taxon>Saccharomycetes</taxon>
        <taxon>Phaffomycetales</taxon>
        <taxon>Wickerhamomycetaceae</taxon>
        <taxon>Wickerhamomyces</taxon>
    </lineage>
</organism>
<accession>A0A9P8Q8R2</accession>
<dbReference type="AlphaFoldDB" id="A0A9P8Q8R2"/>
<dbReference type="Proteomes" id="UP000774326">
    <property type="component" value="Unassembled WGS sequence"/>
</dbReference>
<dbReference type="EMBL" id="JAEUBG010002230">
    <property type="protein sequence ID" value="KAH3685015.1"/>
    <property type="molecule type" value="Genomic_DNA"/>
</dbReference>
<comment type="caution">
    <text evidence="1">The sequence shown here is derived from an EMBL/GenBank/DDBJ whole genome shotgun (WGS) entry which is preliminary data.</text>
</comment>
<proteinExistence type="predicted"/>
<keyword evidence="2" id="KW-1185">Reference proteome</keyword>